<comment type="similarity">
    <text evidence="1 6">Belongs to the peptidase S14 family.</text>
</comment>
<dbReference type="GO" id="GO:0006515">
    <property type="term" value="P:protein quality control for misfolded or incompletely synthesized proteins"/>
    <property type="evidence" value="ECO:0007669"/>
    <property type="project" value="TreeGrafter"/>
</dbReference>
<evidence type="ECO:0000256" key="4">
    <source>
        <dbReference type="ARBA" id="ARBA00022801"/>
    </source>
</evidence>
<dbReference type="SUPFAM" id="SSF52096">
    <property type="entry name" value="ClpP/crotonase"/>
    <property type="match status" value="1"/>
</dbReference>
<keyword evidence="3 7" id="KW-0645">Protease</keyword>
<protein>
    <recommendedName>
        <fullName evidence="6">ATP-dependent Clp protease proteolytic subunit</fullName>
    </recommendedName>
</protein>
<evidence type="ECO:0000256" key="1">
    <source>
        <dbReference type="ARBA" id="ARBA00007039"/>
    </source>
</evidence>
<dbReference type="GO" id="GO:0009368">
    <property type="term" value="C:endopeptidase Clp complex"/>
    <property type="evidence" value="ECO:0007669"/>
    <property type="project" value="TreeGrafter"/>
</dbReference>
<dbReference type="Gene3D" id="3.90.226.10">
    <property type="entry name" value="2-enoyl-CoA Hydratase, Chain A, domain 1"/>
    <property type="match status" value="1"/>
</dbReference>
<dbReference type="PRINTS" id="PR00127">
    <property type="entry name" value="CLPPROTEASEP"/>
</dbReference>
<keyword evidence="4" id="KW-0378">Hydrolase</keyword>
<organism evidence="7 8">
    <name type="scientific">Candidatus Butyricicoccus avistercoris</name>
    <dbReference type="NCBI Taxonomy" id="2838518"/>
    <lineage>
        <taxon>Bacteria</taxon>
        <taxon>Bacillati</taxon>
        <taxon>Bacillota</taxon>
        <taxon>Clostridia</taxon>
        <taxon>Eubacteriales</taxon>
        <taxon>Butyricicoccaceae</taxon>
        <taxon>Butyricicoccus</taxon>
    </lineage>
</organism>
<dbReference type="NCBIfam" id="NF045542">
    <property type="entry name" value="Clp_rel_HeadMat"/>
    <property type="match status" value="1"/>
</dbReference>
<dbReference type="EMBL" id="DXIE01000026">
    <property type="protein sequence ID" value="HIV61895.1"/>
    <property type="molecule type" value="Genomic_DNA"/>
</dbReference>
<dbReference type="PANTHER" id="PTHR10381:SF70">
    <property type="entry name" value="ATP-DEPENDENT CLP PROTEASE PROTEOLYTIC SUBUNIT"/>
    <property type="match status" value="1"/>
</dbReference>
<dbReference type="PANTHER" id="PTHR10381">
    <property type="entry name" value="ATP-DEPENDENT CLP PROTEASE PROTEOLYTIC SUBUNIT"/>
    <property type="match status" value="1"/>
</dbReference>
<dbReference type="Proteomes" id="UP000886808">
    <property type="component" value="Unassembled WGS sequence"/>
</dbReference>
<reference evidence="7" key="1">
    <citation type="journal article" date="2021" name="PeerJ">
        <title>Extensive microbial diversity within the chicken gut microbiome revealed by metagenomics and culture.</title>
        <authorList>
            <person name="Gilroy R."/>
            <person name="Ravi A."/>
            <person name="Getino M."/>
            <person name="Pursley I."/>
            <person name="Horton D.L."/>
            <person name="Alikhan N.F."/>
            <person name="Baker D."/>
            <person name="Gharbi K."/>
            <person name="Hall N."/>
            <person name="Watson M."/>
            <person name="Adriaenssens E.M."/>
            <person name="Foster-Nyarko E."/>
            <person name="Jarju S."/>
            <person name="Secka A."/>
            <person name="Antonio M."/>
            <person name="Oren A."/>
            <person name="Chaudhuri R.R."/>
            <person name="La Ragione R."/>
            <person name="Hildebrand F."/>
            <person name="Pallen M.J."/>
        </authorList>
    </citation>
    <scope>NUCLEOTIDE SEQUENCE</scope>
    <source>
        <strain evidence="7">CHK193-4272</strain>
    </source>
</reference>
<evidence type="ECO:0000256" key="2">
    <source>
        <dbReference type="ARBA" id="ARBA00022490"/>
    </source>
</evidence>
<name>A0A9D1PHS8_9FIRM</name>
<dbReference type="GO" id="GO:0004176">
    <property type="term" value="F:ATP-dependent peptidase activity"/>
    <property type="evidence" value="ECO:0007669"/>
    <property type="project" value="InterPro"/>
</dbReference>
<dbReference type="InterPro" id="IPR001907">
    <property type="entry name" value="ClpP"/>
</dbReference>
<keyword evidence="2" id="KW-0963">Cytoplasm</keyword>
<sequence length="236" mass="25788">MRIKVNGVIVSDDIADIYRYWGYQVACPSDIRNALAENPKDEELVIEINSGGGSVYAGFEMYSLIHTANVPTRVEVQSLAGSAASVIMAAADTVAISPVGQVMIHLPTTWTWGNQIDHKQSTQMLEAVTSSILTAYENKCKKKTSRDKLRRMMDNETFITANEALEYGLVDEIIGENNTVNYKNVINSAGGLPDIEKLREAYNKAKNIDVSSLDTSSNARARAIAIAEASLNLTII</sequence>
<keyword evidence="5" id="KW-0720">Serine protease</keyword>
<evidence type="ECO:0000256" key="3">
    <source>
        <dbReference type="ARBA" id="ARBA00022670"/>
    </source>
</evidence>
<dbReference type="InterPro" id="IPR023562">
    <property type="entry name" value="ClpP/TepA"/>
</dbReference>
<evidence type="ECO:0000256" key="6">
    <source>
        <dbReference type="RuleBase" id="RU003567"/>
    </source>
</evidence>
<dbReference type="CDD" id="cd07016">
    <property type="entry name" value="S14_ClpP_1"/>
    <property type="match status" value="1"/>
</dbReference>
<dbReference type="InterPro" id="IPR029045">
    <property type="entry name" value="ClpP/crotonase-like_dom_sf"/>
</dbReference>
<dbReference type="GO" id="GO:0051117">
    <property type="term" value="F:ATPase binding"/>
    <property type="evidence" value="ECO:0007669"/>
    <property type="project" value="TreeGrafter"/>
</dbReference>
<proteinExistence type="inferred from homology"/>
<evidence type="ECO:0000256" key="5">
    <source>
        <dbReference type="ARBA" id="ARBA00022825"/>
    </source>
</evidence>
<accession>A0A9D1PHS8</accession>
<evidence type="ECO:0000313" key="7">
    <source>
        <dbReference type="EMBL" id="HIV61895.1"/>
    </source>
</evidence>
<dbReference type="Pfam" id="PF00574">
    <property type="entry name" value="CLP_protease"/>
    <property type="match status" value="1"/>
</dbReference>
<reference evidence="7" key="2">
    <citation type="submission" date="2021-04" db="EMBL/GenBank/DDBJ databases">
        <authorList>
            <person name="Gilroy R."/>
        </authorList>
    </citation>
    <scope>NUCLEOTIDE SEQUENCE</scope>
    <source>
        <strain evidence="7">CHK193-4272</strain>
    </source>
</reference>
<evidence type="ECO:0000313" key="8">
    <source>
        <dbReference type="Proteomes" id="UP000886808"/>
    </source>
</evidence>
<dbReference type="GO" id="GO:0004252">
    <property type="term" value="F:serine-type endopeptidase activity"/>
    <property type="evidence" value="ECO:0007669"/>
    <property type="project" value="InterPro"/>
</dbReference>
<gene>
    <name evidence="7" type="ORF">H9746_03475</name>
</gene>
<dbReference type="AlphaFoldDB" id="A0A9D1PHS8"/>
<comment type="caution">
    <text evidence="7">The sequence shown here is derived from an EMBL/GenBank/DDBJ whole genome shotgun (WGS) entry which is preliminary data.</text>
</comment>